<dbReference type="CDD" id="cd04301">
    <property type="entry name" value="NAT_SF"/>
    <property type="match status" value="1"/>
</dbReference>
<dbReference type="Proteomes" id="UP000220629">
    <property type="component" value="Unassembled WGS sequence"/>
</dbReference>
<dbReference type="PROSITE" id="PS51186">
    <property type="entry name" value="GNAT"/>
    <property type="match status" value="1"/>
</dbReference>
<comment type="caution">
    <text evidence="3">The sequence shown here is derived from an EMBL/GenBank/DDBJ whole genome shotgun (WGS) entry which is preliminary data.</text>
</comment>
<evidence type="ECO:0000259" key="2">
    <source>
        <dbReference type="PROSITE" id="PS51186"/>
    </source>
</evidence>
<accession>A0A2A7SHA8</accession>
<keyword evidence="1 3" id="KW-0808">Transferase</keyword>
<evidence type="ECO:0000256" key="1">
    <source>
        <dbReference type="ARBA" id="ARBA00022679"/>
    </source>
</evidence>
<dbReference type="PANTHER" id="PTHR13947">
    <property type="entry name" value="GNAT FAMILY N-ACETYLTRANSFERASE"/>
    <property type="match status" value="1"/>
</dbReference>
<dbReference type="PANTHER" id="PTHR13947:SF37">
    <property type="entry name" value="LD18367P"/>
    <property type="match status" value="1"/>
</dbReference>
<dbReference type="EMBL" id="PDDY01000001">
    <property type="protein sequence ID" value="PEH42916.1"/>
    <property type="molecule type" value="Genomic_DNA"/>
</dbReference>
<dbReference type="GO" id="GO:0008080">
    <property type="term" value="F:N-acetyltransferase activity"/>
    <property type="evidence" value="ECO:0007669"/>
    <property type="project" value="InterPro"/>
</dbReference>
<dbReference type="SUPFAM" id="SSF55729">
    <property type="entry name" value="Acyl-CoA N-acyltransferases (Nat)"/>
    <property type="match status" value="1"/>
</dbReference>
<name>A0A2A7SHA8_BURGA</name>
<evidence type="ECO:0000313" key="3">
    <source>
        <dbReference type="EMBL" id="PEH42916.1"/>
    </source>
</evidence>
<dbReference type="Gene3D" id="3.40.630.30">
    <property type="match status" value="1"/>
</dbReference>
<sequence>MSVAASEAPAAREVARSGANEVFVGVSVVDPRARPLFEELAYEYGSRYAGLVDPEALREEFVRYPPEHFEPPLGALVLLLREGIAIAGGAFMPHAEAGTTEFKRIWVARAHRGQGLSRRVLAELERRALALGYTRVYLSTGPRQPEAIGLYRSSGYRLFYAHDFGEDVEPGYRFDKWLAGGGDAALAEATAG</sequence>
<feature type="domain" description="N-acetyltransferase" evidence="2">
    <location>
        <begin position="24"/>
        <end position="179"/>
    </location>
</feature>
<gene>
    <name evidence="3" type="ORF">CRM94_12570</name>
</gene>
<dbReference type="AlphaFoldDB" id="A0A2A7SHA8"/>
<organism evidence="3 4">
    <name type="scientific">Burkholderia gladioli</name>
    <name type="common">Pseudomonas marginata</name>
    <name type="synonym">Phytomonas marginata</name>
    <dbReference type="NCBI Taxonomy" id="28095"/>
    <lineage>
        <taxon>Bacteria</taxon>
        <taxon>Pseudomonadati</taxon>
        <taxon>Pseudomonadota</taxon>
        <taxon>Betaproteobacteria</taxon>
        <taxon>Burkholderiales</taxon>
        <taxon>Burkholderiaceae</taxon>
        <taxon>Burkholderia</taxon>
    </lineage>
</organism>
<reference evidence="4" key="1">
    <citation type="submission" date="2017-09" db="EMBL/GenBank/DDBJ databases">
        <title>FDA dAtabase for Regulatory Grade micrObial Sequences (FDA-ARGOS): Supporting development and validation of Infectious Disease Dx tests.</title>
        <authorList>
            <person name="Minogue T."/>
            <person name="Wolcott M."/>
            <person name="Wasieloski L."/>
            <person name="Aguilar W."/>
            <person name="Moore D."/>
            <person name="Tallon L."/>
            <person name="Sadzewicz L."/>
            <person name="Ott S."/>
            <person name="Zhao X."/>
            <person name="Nagaraj S."/>
            <person name="Vavikolanu K."/>
            <person name="Aluvathingal J."/>
            <person name="Nadendla S."/>
            <person name="Sichtig H."/>
        </authorList>
    </citation>
    <scope>NUCLEOTIDE SEQUENCE [LARGE SCALE GENOMIC DNA]</scope>
    <source>
        <strain evidence="4">FDAARGOS_390</strain>
    </source>
</reference>
<dbReference type="InterPro" id="IPR000182">
    <property type="entry name" value="GNAT_dom"/>
</dbReference>
<protein>
    <submittedName>
        <fullName evidence="3">GNAT family N-acetyltransferase</fullName>
    </submittedName>
</protein>
<dbReference type="RefSeq" id="WP_098152779.1">
    <property type="nucleotide sequence ID" value="NZ_CADEQH010000005.1"/>
</dbReference>
<dbReference type="InterPro" id="IPR050769">
    <property type="entry name" value="NAT_camello-type"/>
</dbReference>
<dbReference type="InterPro" id="IPR016181">
    <property type="entry name" value="Acyl_CoA_acyltransferase"/>
</dbReference>
<dbReference type="Pfam" id="PF00583">
    <property type="entry name" value="Acetyltransf_1"/>
    <property type="match status" value="1"/>
</dbReference>
<proteinExistence type="predicted"/>
<evidence type="ECO:0000313" key="4">
    <source>
        <dbReference type="Proteomes" id="UP000220629"/>
    </source>
</evidence>